<evidence type="ECO:0000256" key="3">
    <source>
        <dbReference type="ARBA" id="ARBA00022692"/>
    </source>
</evidence>
<dbReference type="PANTHER" id="PTHR12778:SF10">
    <property type="entry name" value="MAJOR FACILITATOR SUPERFAMILY DOMAIN-CONTAINING PROTEIN 3"/>
    <property type="match status" value="1"/>
</dbReference>
<dbReference type="InterPro" id="IPR004752">
    <property type="entry name" value="AmpG_permease/AT-1"/>
</dbReference>
<feature type="transmembrane region" description="Helical" evidence="6">
    <location>
        <begin position="297"/>
        <end position="317"/>
    </location>
</feature>
<dbReference type="RefSeq" id="WP_122254213.1">
    <property type="nucleotide sequence ID" value="NZ_RDQL01000010.1"/>
</dbReference>
<feature type="transmembrane region" description="Helical" evidence="6">
    <location>
        <begin position="21"/>
        <end position="42"/>
    </location>
</feature>
<feature type="transmembrane region" description="Helical" evidence="6">
    <location>
        <begin position="167"/>
        <end position="188"/>
    </location>
</feature>
<comment type="caution">
    <text evidence="7">The sequence shown here is derived from an EMBL/GenBank/DDBJ whole genome shotgun (WGS) entry which is preliminary data.</text>
</comment>
<comment type="subcellular location">
    <subcellularLocation>
        <location evidence="1">Membrane</location>
        <topology evidence="1">Multi-pass membrane protein</topology>
    </subcellularLocation>
</comment>
<dbReference type="AlphaFoldDB" id="A0A3M6Q8P4"/>
<proteinExistence type="predicted"/>
<dbReference type="SUPFAM" id="SSF103473">
    <property type="entry name" value="MFS general substrate transporter"/>
    <property type="match status" value="1"/>
</dbReference>
<evidence type="ECO:0000256" key="2">
    <source>
        <dbReference type="ARBA" id="ARBA00022448"/>
    </source>
</evidence>
<keyword evidence="5 6" id="KW-0472">Membrane</keyword>
<dbReference type="GO" id="GO:0016020">
    <property type="term" value="C:membrane"/>
    <property type="evidence" value="ECO:0007669"/>
    <property type="project" value="UniProtKB-SubCell"/>
</dbReference>
<feature type="transmembrane region" description="Helical" evidence="6">
    <location>
        <begin position="264"/>
        <end position="282"/>
    </location>
</feature>
<accession>A0A3M6Q8P4</accession>
<feature type="transmembrane region" description="Helical" evidence="6">
    <location>
        <begin position="355"/>
        <end position="379"/>
    </location>
</feature>
<feature type="transmembrane region" description="Helical" evidence="6">
    <location>
        <begin position="391"/>
        <end position="412"/>
    </location>
</feature>
<dbReference type="Pfam" id="PF07690">
    <property type="entry name" value="MFS_1"/>
    <property type="match status" value="1"/>
</dbReference>
<keyword evidence="4 6" id="KW-1133">Transmembrane helix</keyword>
<evidence type="ECO:0000313" key="7">
    <source>
        <dbReference type="EMBL" id="RMW98768.1"/>
    </source>
</evidence>
<dbReference type="Proteomes" id="UP000267035">
    <property type="component" value="Unassembled WGS sequence"/>
</dbReference>
<dbReference type="GO" id="GO:0022857">
    <property type="term" value="F:transmembrane transporter activity"/>
    <property type="evidence" value="ECO:0007669"/>
    <property type="project" value="InterPro"/>
</dbReference>
<evidence type="ECO:0000256" key="6">
    <source>
        <dbReference type="SAM" id="Phobius"/>
    </source>
</evidence>
<feature type="transmembrane region" description="Helical" evidence="6">
    <location>
        <begin position="194"/>
        <end position="215"/>
    </location>
</feature>
<organism evidence="7 8">
    <name type="scientific">Allofranklinella schreckenbergeri</name>
    <dbReference type="NCBI Taxonomy" id="1076744"/>
    <lineage>
        <taxon>Bacteria</taxon>
        <taxon>Pseudomonadati</taxon>
        <taxon>Pseudomonadota</taxon>
        <taxon>Betaproteobacteria</taxon>
        <taxon>Burkholderiales</taxon>
        <taxon>Comamonadaceae</taxon>
        <taxon>Allofranklinella</taxon>
    </lineage>
</organism>
<keyword evidence="3 6" id="KW-0812">Transmembrane</keyword>
<evidence type="ECO:0000256" key="5">
    <source>
        <dbReference type="ARBA" id="ARBA00023136"/>
    </source>
</evidence>
<feature type="transmembrane region" description="Helical" evidence="6">
    <location>
        <begin position="329"/>
        <end position="349"/>
    </location>
</feature>
<feature type="transmembrane region" description="Helical" evidence="6">
    <location>
        <begin position="131"/>
        <end position="155"/>
    </location>
</feature>
<dbReference type="EMBL" id="RDQL01000010">
    <property type="protein sequence ID" value="RMW98768.1"/>
    <property type="molecule type" value="Genomic_DNA"/>
</dbReference>
<keyword evidence="2" id="KW-0813">Transport</keyword>
<evidence type="ECO:0000313" key="8">
    <source>
        <dbReference type="Proteomes" id="UP000267035"/>
    </source>
</evidence>
<dbReference type="Gene3D" id="1.20.1250.20">
    <property type="entry name" value="MFS general substrate transporter like domains"/>
    <property type="match status" value="2"/>
</dbReference>
<evidence type="ECO:0000256" key="1">
    <source>
        <dbReference type="ARBA" id="ARBA00004141"/>
    </source>
</evidence>
<name>A0A3M6Q8P4_9BURK</name>
<evidence type="ECO:0000256" key="4">
    <source>
        <dbReference type="ARBA" id="ARBA00022989"/>
    </source>
</evidence>
<dbReference type="PANTHER" id="PTHR12778">
    <property type="entry name" value="SOLUTE CARRIER FAMILY 33 ACETYL-COA TRANSPORTER -RELATED"/>
    <property type="match status" value="1"/>
</dbReference>
<reference evidence="7 8" key="1">
    <citation type="submission" date="2018-10" db="EMBL/GenBank/DDBJ databases">
        <title>Comamonadaceae CDC group NO-1 genome sequencing and assembly.</title>
        <authorList>
            <person name="Bernier A.-M."/>
            <person name="Bernard K."/>
        </authorList>
    </citation>
    <scope>NUCLEOTIDE SEQUENCE [LARGE SCALE GENOMIC DNA]</scope>
    <source>
        <strain evidence="7 8">NML161473</strain>
    </source>
</reference>
<sequence length="452" mass="47633">MHTRQTHTPSRRWWPQQGLIGWLNLALTAPTVYLFIGLPLVLRQHGWSGTEIGLLQLAGLPAMLKFALAAPIDRWPLRLGRAAVRGGADRSDADRHCAPNYRNWTLALGLAYAAALMALALHPLHNTTPQTLFALLMLANLLGTWADVPINALAIRILPPSEHTRAGAIRSAATSLGAIAGGGLMLVLHARLGWFWPFAALAAAVLVGILALLLLPLHTSATTAAIPPPPQGAGQPPAAAHQKARLTDVPANVLAYFQPTPRRAWALLLLCYFPAVGAGWVYLKPLMLDQGFAEEHIAWGVGVVGGLLSALASLLAARLTHRLGVRRTLPLFAGFNLLTMAALGAAVATGLGKPALLAAAAALAMAMGASAALLFGLMMRHTRAPLQALDYGIQSSLFISGRSLAPLLAGLLLDRLGYGAMLGALTAWLALVCALSWRLRDAVAASPSAQQD</sequence>
<dbReference type="InterPro" id="IPR036259">
    <property type="entry name" value="MFS_trans_sf"/>
</dbReference>
<keyword evidence="8" id="KW-1185">Reference proteome</keyword>
<feature type="transmembrane region" description="Helical" evidence="6">
    <location>
        <begin position="418"/>
        <end position="437"/>
    </location>
</feature>
<gene>
    <name evidence="7" type="ORF">EBQ25_08605</name>
</gene>
<dbReference type="InterPro" id="IPR011701">
    <property type="entry name" value="MFS"/>
</dbReference>
<feature type="transmembrane region" description="Helical" evidence="6">
    <location>
        <begin position="54"/>
        <end position="72"/>
    </location>
</feature>
<feature type="transmembrane region" description="Helical" evidence="6">
    <location>
        <begin position="104"/>
        <end position="125"/>
    </location>
</feature>
<protein>
    <submittedName>
        <fullName evidence="7">MFS transporter</fullName>
    </submittedName>
</protein>